<evidence type="ECO:0000313" key="3">
    <source>
        <dbReference type="Proteomes" id="UP000664859"/>
    </source>
</evidence>
<evidence type="ECO:0000313" key="2">
    <source>
        <dbReference type="EMBL" id="KAG5181720.1"/>
    </source>
</evidence>
<comment type="caution">
    <text evidence="2">The sequence shown here is derived from an EMBL/GenBank/DDBJ whole genome shotgun (WGS) entry which is preliminary data.</text>
</comment>
<feature type="signal peptide" evidence="1">
    <location>
        <begin position="1"/>
        <end position="25"/>
    </location>
</feature>
<organism evidence="2 3">
    <name type="scientific">Tribonema minus</name>
    <dbReference type="NCBI Taxonomy" id="303371"/>
    <lineage>
        <taxon>Eukaryota</taxon>
        <taxon>Sar</taxon>
        <taxon>Stramenopiles</taxon>
        <taxon>Ochrophyta</taxon>
        <taxon>PX clade</taxon>
        <taxon>Xanthophyceae</taxon>
        <taxon>Tribonematales</taxon>
        <taxon>Tribonemataceae</taxon>
        <taxon>Tribonema</taxon>
    </lineage>
</organism>
<sequence length="661" mass="72818">MWLVLRTQQFPLPLLLLLMAACALCASSDKLLTEIQRRKQQQLVQELSPQRPEHHTLSLSPTAAFAAAQIAVMHRLPPDQLFRNSLVHRGGITDLQLEIFFRKCVTAGSVINVGAIGGSNTQLPWSFLWPVVDMLQEMCPKTTVTGFNGARGSHGSLTLGMCVKTVTAPELDIAFAEFALNDEGQYRHQNGNTSSFPYELMTRTMLANYDPAPAVFSLFMWGRNFKFDSAQADLEPIVEYYNVTALSLRDLVWPYVMDEAEPWPSVARLTRDKNHAIASIQHYVARLFVLYICERFQEWAARISDGTFDPNAGLSPVVLPAPLNQALFLYDVETASFDCAIVGSPGLIFAPMPGRLPVMLATHGWQVFEDTQCIQVLDMTAASTLLPVHSTLGIVLFSNCYRPGYLDTTPAFRINLVEGDAEPYKRTPLQLVSAMQGDLDGNAEMYRVDPPLEPGARVLEAVPNSECTPKKDEQCDGFYTVITLLLRFVAESVGAGTAVVNNGRIDAALEPEMGGAAGISTKVGTSRLTKSTHFEQQRVAVADEWDMAPLVRRLVSCRPPRSEISMSEADADCAIAPSVACHHTSRRQGHGHCVPQCVLDYDHAQHGWIVLGMVEVKPGQCVLAHQPRQPYSALPPPELLQRLQQLGYYSPRNPTCTAPGS</sequence>
<reference evidence="2" key="1">
    <citation type="submission" date="2021-02" db="EMBL/GenBank/DDBJ databases">
        <title>First Annotated Genome of the Yellow-green Alga Tribonema minus.</title>
        <authorList>
            <person name="Mahan K.M."/>
        </authorList>
    </citation>
    <scope>NUCLEOTIDE SEQUENCE</scope>
    <source>
        <strain evidence="2">UTEX B ZZ1240</strain>
    </source>
</reference>
<proteinExistence type="predicted"/>
<dbReference type="Proteomes" id="UP000664859">
    <property type="component" value="Unassembled WGS sequence"/>
</dbReference>
<name>A0A836CCV4_9STRA</name>
<keyword evidence="1" id="KW-0732">Signal</keyword>
<protein>
    <submittedName>
        <fullName evidence="2">Uncharacterized protein</fullName>
    </submittedName>
</protein>
<feature type="chain" id="PRO_5032836632" evidence="1">
    <location>
        <begin position="26"/>
        <end position="661"/>
    </location>
</feature>
<dbReference type="PROSITE" id="PS51257">
    <property type="entry name" value="PROKAR_LIPOPROTEIN"/>
    <property type="match status" value="1"/>
</dbReference>
<dbReference type="PANTHER" id="PTHR34407:SF1">
    <property type="entry name" value="SGNH HYDROLASE-TYPE ESTERASE DOMAIN-CONTAINING PROTEIN"/>
    <property type="match status" value="1"/>
</dbReference>
<dbReference type="PANTHER" id="PTHR34407">
    <property type="entry name" value="EXPRESSED PROTEIN"/>
    <property type="match status" value="1"/>
</dbReference>
<gene>
    <name evidence="2" type="ORF">JKP88DRAFT_246088</name>
</gene>
<dbReference type="AlphaFoldDB" id="A0A836CCV4"/>
<keyword evidence="3" id="KW-1185">Reference proteome</keyword>
<evidence type="ECO:0000256" key="1">
    <source>
        <dbReference type="SAM" id="SignalP"/>
    </source>
</evidence>
<dbReference type="EMBL" id="JAFCMP010000301">
    <property type="protein sequence ID" value="KAG5181720.1"/>
    <property type="molecule type" value="Genomic_DNA"/>
</dbReference>
<accession>A0A836CCV4</accession>